<feature type="compositionally biased region" description="Gly residues" evidence="1">
    <location>
        <begin position="1"/>
        <end position="10"/>
    </location>
</feature>
<name>A0ABD0PAF5_CIRMR</name>
<accession>A0ABD0PAF5</accession>
<proteinExistence type="predicted"/>
<dbReference type="EMBL" id="JAMKFB020000016">
    <property type="protein sequence ID" value="KAL0171068.1"/>
    <property type="molecule type" value="Genomic_DNA"/>
</dbReference>
<feature type="region of interest" description="Disordered" evidence="1">
    <location>
        <begin position="1"/>
        <end position="36"/>
    </location>
</feature>
<organism evidence="2 3">
    <name type="scientific">Cirrhinus mrigala</name>
    <name type="common">Mrigala</name>
    <dbReference type="NCBI Taxonomy" id="683832"/>
    <lineage>
        <taxon>Eukaryota</taxon>
        <taxon>Metazoa</taxon>
        <taxon>Chordata</taxon>
        <taxon>Craniata</taxon>
        <taxon>Vertebrata</taxon>
        <taxon>Euteleostomi</taxon>
        <taxon>Actinopterygii</taxon>
        <taxon>Neopterygii</taxon>
        <taxon>Teleostei</taxon>
        <taxon>Ostariophysi</taxon>
        <taxon>Cypriniformes</taxon>
        <taxon>Cyprinidae</taxon>
        <taxon>Labeoninae</taxon>
        <taxon>Labeonini</taxon>
        <taxon>Cirrhinus</taxon>
    </lineage>
</organism>
<dbReference type="AlphaFoldDB" id="A0ABD0PAF5"/>
<evidence type="ECO:0000313" key="2">
    <source>
        <dbReference type="EMBL" id="KAL0171068.1"/>
    </source>
</evidence>
<feature type="compositionally biased region" description="Low complexity" evidence="1">
    <location>
        <begin position="26"/>
        <end position="36"/>
    </location>
</feature>
<feature type="non-terminal residue" evidence="2">
    <location>
        <position position="72"/>
    </location>
</feature>
<comment type="caution">
    <text evidence="2">The sequence shown here is derived from an EMBL/GenBank/DDBJ whole genome shotgun (WGS) entry which is preliminary data.</text>
</comment>
<reference evidence="2 3" key="1">
    <citation type="submission" date="2024-05" db="EMBL/GenBank/DDBJ databases">
        <title>Genome sequencing and assembly of Indian major carp, Cirrhinus mrigala (Hamilton, 1822).</title>
        <authorList>
            <person name="Mohindra V."/>
            <person name="Chowdhury L.M."/>
            <person name="Lal K."/>
            <person name="Jena J.K."/>
        </authorList>
    </citation>
    <scope>NUCLEOTIDE SEQUENCE [LARGE SCALE GENOMIC DNA]</scope>
    <source>
        <strain evidence="2">CM1030</strain>
        <tissue evidence="2">Blood</tissue>
    </source>
</reference>
<protein>
    <submittedName>
        <fullName evidence="2">Uncharacterized protein</fullName>
    </submittedName>
</protein>
<evidence type="ECO:0000313" key="3">
    <source>
        <dbReference type="Proteomes" id="UP001529510"/>
    </source>
</evidence>
<gene>
    <name evidence="2" type="ORF">M9458_031379</name>
</gene>
<evidence type="ECO:0000256" key="1">
    <source>
        <dbReference type="SAM" id="MobiDB-lite"/>
    </source>
</evidence>
<feature type="non-terminal residue" evidence="2">
    <location>
        <position position="1"/>
    </location>
</feature>
<dbReference type="Proteomes" id="UP001529510">
    <property type="component" value="Unassembled WGS sequence"/>
</dbReference>
<sequence>LYAGSGGGHAGVPADGLRSDLRPSEAAGAGDPGGVPALHELLAERIPILPAAHHAGAVRQNHRLQLTLQPAG</sequence>
<keyword evidence="3" id="KW-1185">Reference proteome</keyword>